<feature type="compositionally biased region" description="Basic and acidic residues" evidence="1">
    <location>
        <begin position="55"/>
        <end position="80"/>
    </location>
</feature>
<gene>
    <name evidence="2" type="ORF">THAOC_10650</name>
</gene>
<reference evidence="2 3" key="1">
    <citation type="journal article" date="2012" name="Genome Biol.">
        <title>Genome and low-iron response of an oceanic diatom adapted to chronic iron limitation.</title>
        <authorList>
            <person name="Lommer M."/>
            <person name="Specht M."/>
            <person name="Roy A.S."/>
            <person name="Kraemer L."/>
            <person name="Andreson R."/>
            <person name="Gutowska M.A."/>
            <person name="Wolf J."/>
            <person name="Bergner S.V."/>
            <person name="Schilhabel M.B."/>
            <person name="Klostermeier U.C."/>
            <person name="Beiko R.G."/>
            <person name="Rosenstiel P."/>
            <person name="Hippler M."/>
            <person name="Laroche J."/>
        </authorList>
    </citation>
    <scope>NUCLEOTIDE SEQUENCE [LARGE SCALE GENOMIC DNA]</scope>
    <source>
        <strain evidence="2 3">CCMP1005</strain>
    </source>
</reference>
<dbReference type="EMBL" id="AGNL01011831">
    <property type="protein sequence ID" value="EJK68194.1"/>
    <property type="molecule type" value="Genomic_DNA"/>
</dbReference>
<evidence type="ECO:0000313" key="2">
    <source>
        <dbReference type="EMBL" id="EJK68194.1"/>
    </source>
</evidence>
<accession>K0STC5</accession>
<feature type="region of interest" description="Disordered" evidence="1">
    <location>
        <begin position="1"/>
        <end position="21"/>
    </location>
</feature>
<evidence type="ECO:0000313" key="3">
    <source>
        <dbReference type="Proteomes" id="UP000266841"/>
    </source>
</evidence>
<feature type="region of interest" description="Disordered" evidence="1">
    <location>
        <begin position="55"/>
        <end position="82"/>
    </location>
</feature>
<comment type="caution">
    <text evidence="2">The sequence shown here is derived from an EMBL/GenBank/DDBJ whole genome shotgun (WGS) entry which is preliminary data.</text>
</comment>
<dbReference type="AlphaFoldDB" id="K0STC5"/>
<evidence type="ECO:0000256" key="1">
    <source>
        <dbReference type="SAM" id="MobiDB-lite"/>
    </source>
</evidence>
<sequence>MRRVARKEGNPNTKAKNKSELKVKLAETALKLSEQLEAMLSGKFREALQALRHVNEGRKTTAADHRDNLSAKTRKAEAKSRGRLVCGETTHDLLQQVVVNDVELIRGGARDDFKNQSVIWASRQPASASQDTYD</sequence>
<name>K0STC5_THAOC</name>
<dbReference type="Proteomes" id="UP000266841">
    <property type="component" value="Unassembled WGS sequence"/>
</dbReference>
<protein>
    <submittedName>
        <fullName evidence="2">Uncharacterized protein</fullName>
    </submittedName>
</protein>
<organism evidence="2 3">
    <name type="scientific">Thalassiosira oceanica</name>
    <name type="common">Marine diatom</name>
    <dbReference type="NCBI Taxonomy" id="159749"/>
    <lineage>
        <taxon>Eukaryota</taxon>
        <taxon>Sar</taxon>
        <taxon>Stramenopiles</taxon>
        <taxon>Ochrophyta</taxon>
        <taxon>Bacillariophyta</taxon>
        <taxon>Coscinodiscophyceae</taxon>
        <taxon>Thalassiosirophycidae</taxon>
        <taxon>Thalassiosirales</taxon>
        <taxon>Thalassiosiraceae</taxon>
        <taxon>Thalassiosira</taxon>
    </lineage>
</organism>
<proteinExistence type="predicted"/>
<keyword evidence="3" id="KW-1185">Reference proteome</keyword>